<dbReference type="PROSITE" id="PS50110">
    <property type="entry name" value="RESPONSE_REGULATORY"/>
    <property type="match status" value="2"/>
</dbReference>
<feature type="modified residue" description="4-aspartylphosphate" evidence="2">
    <location>
        <position position="63"/>
    </location>
</feature>
<dbReference type="CDD" id="cd17569">
    <property type="entry name" value="REC_HupR-like"/>
    <property type="match status" value="1"/>
</dbReference>
<dbReference type="Pfam" id="PF00072">
    <property type="entry name" value="Response_reg"/>
    <property type="match status" value="2"/>
</dbReference>
<dbReference type="InterPro" id="IPR011006">
    <property type="entry name" value="CheY-like_superfamily"/>
</dbReference>
<gene>
    <name evidence="4" type="ORF">AB4875_12510</name>
</gene>
<sequence>MNTTVDTPAEAPRARILFVDDEPRILIALKALFRRDYEVMTAASGADALEILRQDDIDVVVSDQRMPEMTGVEVLRQAKDLRPRAIRVLLTGYSDLSAILSAINDGEIFRFINKPWSNVDLRSTIAAAVKASAVDYVKEAVAPQEDLTARVHVPGIDDVGTLILDDDESTRNTLQRVLGRDRSVYTAANLDEGLNLLELHKIGVIITEIAVGGELVTDLLSALRQHHPSLVAIVLTAKSDAEQGIDLINRGQIYRFLSKPISEGLLRGSVNLAMRRFEILQKHPAQTLRIAAEASSPPPPEADRRGMFQRIGRLFGLTA</sequence>
<proteinExistence type="predicted"/>
<dbReference type="CDD" id="cd00156">
    <property type="entry name" value="REC"/>
    <property type="match status" value="1"/>
</dbReference>
<protein>
    <submittedName>
        <fullName evidence="4">Response regulator</fullName>
    </submittedName>
</protein>
<dbReference type="RefSeq" id="WP_368376392.1">
    <property type="nucleotide sequence ID" value="NZ_JBFRYB010000001.1"/>
</dbReference>
<feature type="domain" description="Response regulatory" evidence="3">
    <location>
        <begin position="160"/>
        <end position="274"/>
    </location>
</feature>
<comment type="caution">
    <text evidence="4">The sequence shown here is derived from an EMBL/GenBank/DDBJ whole genome shotgun (WGS) entry which is preliminary data.</text>
</comment>
<keyword evidence="5" id="KW-1185">Reference proteome</keyword>
<evidence type="ECO:0000313" key="5">
    <source>
        <dbReference type="Proteomes" id="UP001557484"/>
    </source>
</evidence>
<dbReference type="SUPFAM" id="SSF52172">
    <property type="entry name" value="CheY-like"/>
    <property type="match status" value="2"/>
</dbReference>
<dbReference type="PANTHER" id="PTHR44591">
    <property type="entry name" value="STRESS RESPONSE REGULATOR PROTEIN 1"/>
    <property type="match status" value="1"/>
</dbReference>
<dbReference type="EMBL" id="JBFRYB010000001">
    <property type="protein sequence ID" value="MEX1666309.1"/>
    <property type="molecule type" value="Genomic_DNA"/>
</dbReference>
<keyword evidence="1 2" id="KW-0597">Phosphoprotein</keyword>
<dbReference type="Gene3D" id="3.40.50.2300">
    <property type="match status" value="2"/>
</dbReference>
<dbReference type="PANTHER" id="PTHR44591:SF19">
    <property type="entry name" value="TWO-COMPONENT RESPONSE REGULATOR-RELATED"/>
    <property type="match status" value="1"/>
</dbReference>
<dbReference type="InterPro" id="IPR050595">
    <property type="entry name" value="Bact_response_regulator"/>
</dbReference>
<dbReference type="InterPro" id="IPR001789">
    <property type="entry name" value="Sig_transdc_resp-reg_receiver"/>
</dbReference>
<name>A0ABV3TZY4_9GAMM</name>
<comment type="caution">
    <text evidence="2">Lacks conserved residue(s) required for the propagation of feature annotation.</text>
</comment>
<evidence type="ECO:0000256" key="2">
    <source>
        <dbReference type="PROSITE-ProRule" id="PRU00169"/>
    </source>
</evidence>
<feature type="domain" description="Response regulatory" evidence="3">
    <location>
        <begin position="15"/>
        <end position="129"/>
    </location>
</feature>
<organism evidence="4 5">
    <name type="scientific">Zhongshania arctica</name>
    <dbReference type="NCBI Taxonomy" id="3238302"/>
    <lineage>
        <taxon>Bacteria</taxon>
        <taxon>Pseudomonadati</taxon>
        <taxon>Pseudomonadota</taxon>
        <taxon>Gammaproteobacteria</taxon>
        <taxon>Cellvibrionales</taxon>
        <taxon>Spongiibacteraceae</taxon>
        <taxon>Zhongshania</taxon>
    </lineage>
</organism>
<accession>A0ABV3TZY4</accession>
<dbReference type="Proteomes" id="UP001557484">
    <property type="component" value="Unassembled WGS sequence"/>
</dbReference>
<evidence type="ECO:0000256" key="1">
    <source>
        <dbReference type="ARBA" id="ARBA00022553"/>
    </source>
</evidence>
<evidence type="ECO:0000313" key="4">
    <source>
        <dbReference type="EMBL" id="MEX1666309.1"/>
    </source>
</evidence>
<dbReference type="SMART" id="SM00448">
    <property type="entry name" value="REC"/>
    <property type="match status" value="2"/>
</dbReference>
<reference evidence="4 5" key="1">
    <citation type="journal article" date="2011" name="Int. J. Syst. Evol. Microbiol.">
        <title>Zhongshania antarctica gen. nov., sp. nov. and Zhongshania guokunii sp. nov., gammaproteobacteria respectively isolated from coastal attached (fast) ice and surface seawater of the Antarctic.</title>
        <authorList>
            <person name="Li H.J."/>
            <person name="Zhang X.Y."/>
            <person name="Chen C.X."/>
            <person name="Zhang Y.J."/>
            <person name="Gao Z.M."/>
            <person name="Yu Y."/>
            <person name="Chen X.L."/>
            <person name="Chen B."/>
            <person name="Zhang Y.Z."/>
        </authorList>
    </citation>
    <scope>NUCLEOTIDE SEQUENCE [LARGE SCALE GENOMIC DNA]</scope>
    <source>
        <strain evidence="4 5">R06B22</strain>
    </source>
</reference>
<evidence type="ECO:0000259" key="3">
    <source>
        <dbReference type="PROSITE" id="PS50110"/>
    </source>
</evidence>